<dbReference type="GO" id="GO:0008270">
    <property type="term" value="F:zinc ion binding"/>
    <property type="evidence" value="ECO:0007669"/>
    <property type="project" value="InterPro"/>
</dbReference>
<evidence type="ECO:0000256" key="11">
    <source>
        <dbReference type="ARBA" id="ARBA00022801"/>
    </source>
</evidence>
<dbReference type="PRINTS" id="PR00756">
    <property type="entry name" value="ALADIPTASE"/>
</dbReference>
<keyword evidence="10" id="KW-0479">Metal-binding</keyword>
<dbReference type="InterPro" id="IPR045357">
    <property type="entry name" value="Aminopeptidase_N-like_N"/>
</dbReference>
<dbReference type="FunFam" id="1.10.10.10:FF:000008">
    <property type="entry name" value="E2F transcription factor 1"/>
    <property type="match status" value="1"/>
</dbReference>
<dbReference type="InterPro" id="IPR007248">
    <property type="entry name" value="Mpv17_PMP22"/>
</dbReference>
<dbReference type="STRING" id="300112.A0A4S2JL86"/>
<dbReference type="GO" id="GO:0098552">
    <property type="term" value="C:side of membrane"/>
    <property type="evidence" value="ECO:0007669"/>
    <property type="project" value="UniProtKB-KW"/>
</dbReference>
<evidence type="ECO:0000313" key="24">
    <source>
        <dbReference type="Proteomes" id="UP000310200"/>
    </source>
</evidence>
<protein>
    <recommendedName>
        <fullName evidence="22">E2F/DP family winged-helix DNA-binding domain-containing protein</fullName>
    </recommendedName>
</protein>
<feature type="region of interest" description="Disordered" evidence="21">
    <location>
        <begin position="224"/>
        <end position="272"/>
    </location>
</feature>
<name>A0A4S2JL86_9HYME</name>
<dbReference type="Gene3D" id="1.10.10.10">
    <property type="entry name" value="Winged helix-like DNA-binding domain superfamily/Winged helix DNA-binding domain"/>
    <property type="match status" value="1"/>
</dbReference>
<keyword evidence="20" id="KW-0539">Nucleus</keyword>
<comment type="subcellular location">
    <subcellularLocation>
        <location evidence="3">Cell membrane</location>
        <topology evidence="3">Lipid-anchor</topology>
        <topology evidence="3">GPI-anchor</topology>
    </subcellularLocation>
    <subcellularLocation>
        <location evidence="2">Membrane</location>
        <topology evidence="2">Multi-pass membrane protein</topology>
    </subcellularLocation>
    <subcellularLocation>
        <location evidence="20">Nucleus</location>
    </subcellularLocation>
</comment>
<evidence type="ECO:0000256" key="16">
    <source>
        <dbReference type="ARBA" id="ARBA00023125"/>
    </source>
</evidence>
<reference evidence="23 24" key="1">
    <citation type="journal article" date="2019" name="Philos. Trans. R. Soc. Lond., B, Biol. Sci.">
        <title>Ant behaviour and brain gene expression of defending hosts depend on the ecological success of the intruding social parasite.</title>
        <authorList>
            <person name="Kaur R."/>
            <person name="Stoldt M."/>
            <person name="Jongepier E."/>
            <person name="Feldmeyer B."/>
            <person name="Menzel F."/>
            <person name="Bornberg-Bauer E."/>
            <person name="Foitzik S."/>
        </authorList>
    </citation>
    <scope>NUCLEOTIDE SEQUENCE [LARGE SCALE GENOMIC DNA]</scope>
    <source>
        <tissue evidence="23">Whole body</tissue>
    </source>
</reference>
<evidence type="ECO:0000256" key="15">
    <source>
        <dbReference type="ARBA" id="ARBA00023049"/>
    </source>
</evidence>
<keyword evidence="8" id="KW-0645">Protease</keyword>
<keyword evidence="14 20" id="KW-0805">Transcription regulation</keyword>
<comment type="similarity">
    <text evidence="5">Belongs to the peptidase M1 family.</text>
</comment>
<evidence type="ECO:0000256" key="18">
    <source>
        <dbReference type="ARBA" id="ARBA00023163"/>
    </source>
</evidence>
<dbReference type="EMBL" id="QBLH01003646">
    <property type="protein sequence ID" value="TGZ36965.1"/>
    <property type="molecule type" value="Genomic_DNA"/>
</dbReference>
<evidence type="ECO:0000256" key="13">
    <source>
        <dbReference type="ARBA" id="ARBA00022989"/>
    </source>
</evidence>
<keyword evidence="18 20" id="KW-0804">Transcription</keyword>
<comment type="similarity">
    <text evidence="6 20">Belongs to the E2F/DP family.</text>
</comment>
<dbReference type="SMART" id="SM01372">
    <property type="entry name" value="E2F_TDP"/>
    <property type="match status" value="1"/>
</dbReference>
<dbReference type="GO" id="GO:0005667">
    <property type="term" value="C:transcription regulator complex"/>
    <property type="evidence" value="ECO:0007669"/>
    <property type="project" value="InterPro"/>
</dbReference>
<dbReference type="Gene3D" id="2.60.40.1730">
    <property type="entry name" value="tricorn interacting facor f3 domain"/>
    <property type="match status" value="2"/>
</dbReference>
<dbReference type="InterPro" id="IPR027268">
    <property type="entry name" value="Peptidase_M4/M1_CTD_sf"/>
</dbReference>
<dbReference type="GO" id="GO:0005886">
    <property type="term" value="C:plasma membrane"/>
    <property type="evidence" value="ECO:0007669"/>
    <property type="project" value="UniProtKB-SubCell"/>
</dbReference>
<keyword evidence="7" id="KW-0325">Glycoprotein</keyword>
<evidence type="ECO:0000256" key="20">
    <source>
        <dbReference type="RuleBase" id="RU003796"/>
    </source>
</evidence>
<dbReference type="Pfam" id="PF16421">
    <property type="entry name" value="E2F_CC-MB"/>
    <property type="match status" value="1"/>
</dbReference>
<keyword evidence="11" id="KW-0378">Hydrolase</keyword>
<dbReference type="SUPFAM" id="SSF144074">
    <property type="entry name" value="E2F-DP heterodimerization region"/>
    <property type="match status" value="1"/>
</dbReference>
<keyword evidence="13" id="KW-1133">Transmembrane helix</keyword>
<dbReference type="Pfam" id="PF01433">
    <property type="entry name" value="Peptidase_M1"/>
    <property type="match status" value="2"/>
</dbReference>
<dbReference type="InterPro" id="IPR024571">
    <property type="entry name" value="ERAP1-like_C_dom"/>
</dbReference>
<evidence type="ECO:0000256" key="19">
    <source>
        <dbReference type="ARBA" id="ARBA00023288"/>
    </source>
</evidence>
<evidence type="ECO:0000256" key="21">
    <source>
        <dbReference type="SAM" id="MobiDB-lite"/>
    </source>
</evidence>
<evidence type="ECO:0000259" key="22">
    <source>
        <dbReference type="SMART" id="SM01372"/>
    </source>
</evidence>
<evidence type="ECO:0000256" key="4">
    <source>
        <dbReference type="ARBA" id="ARBA00006824"/>
    </source>
</evidence>
<dbReference type="InterPro" id="IPR037241">
    <property type="entry name" value="E2F-DP_heterodim"/>
</dbReference>
<dbReference type="GO" id="GO:0046983">
    <property type="term" value="F:protein dimerization activity"/>
    <property type="evidence" value="ECO:0007669"/>
    <property type="project" value="InterPro"/>
</dbReference>
<sequence length="1588" mass="183829">MDWQMIMADNQQSRFEKSLGLLTTRFVTLLQKAKDGVLDLKVVSTLGGLARPSTKAADLLEVRQKRRIYDITNVLEGIGLIEKKSKNSIQWKGAGPGCNTQEVGEKLTDLKEEISKLEDHEQLLDTHTQWIQQSIKNIQNDIGNRKYAYITYEDVKETFADQFVLGIQGPPDMEITTVIQDDGVINYNMILKSNTGEIKVYMVQPELAKTYDNKVLELEMRLKEESKGTKRGKEEDEKKEEEVIVKPKRKVGRPPKNTTKPDPITDEEEEEDSELIEAKIVLRDVSTSAYASTMRTIFVKFREISQKYPIVRGMASYSIIWPSACLLQQKIMGKEEFNYAEAVRFSLFGSLYVAPTLYCWLRCASYFWPKANLKSAITKALIEQVTYGPAAMCSFFFGMSLLELKPVSECVDEVKIKFWPTYKIAICVWPILQTINFILIPERNRVVYVSVCSLVWTCFLAYMKSIEGKRKQELADNTAIKQYNVENGMMWTHFDRTFTMSAYLVGIVIVSNFVRIGNADQSDFVWCKSSLTSQARFMHSIAEKITPLLEEYTNRTKGVPKMDHVMIPNYPVDGMEHWGIIIYERNVASLVTHEITHQWFGNFITPSWWSDLWLKEGFASYFQEYFLDKIFEDWRSMDLFVTGTIHHTLHLDVGLMDSVTLNLDDHLYNIFGGEVYNKAPAILRMLHHAVGDEVFRKGIIKHFATNIRESKVVYDESKDPTFRRRKVASLVAHEITHQWFGNFITPSWWSDLWLSEGFAVFFQEYFLNKIFEDWRTMDLLVTGPIHESLSLDIGLMDSIKLNLHNLDHGTLFGNEVYKKAPAILRMLYHVVGDEVFRKGITKYFVTKQYMAVTSDNLWSAIQSAKNEASWVPHMRDQKFKIKEVMDTWITQNRYPVLYVTINYETGEMYITQQCVRATECINNKWWIPISYTDQSFLAFSNTMPNNWLKPDETLRVQINTRGWIIVNLQQTESKSFKSHMVEIFDGVLQHVGYEENPDDDDITKMLRLDALKWACIVGHTHMYFRVPQWWQDWTYCFGLAVANRTTWDKMMELYQRTSDKKLWKTLNCAENPDNIINYLNITATNTTLFSNLEHAFIFNFILQNHARNDLVLDYILTKFDNIKPRLFPTSLTIKNIISNVFSNEQISKKPKTSIDMEFPKLLLHIGLILATVTDLCVADDPNPIHRLPTNSAPFDYNLSLIIPDLEKSNTFHGKIRVTVTIFRDSFNISLHSQGLEINKTATTLTNNTGTYKPTEHTYDHETNILSVHFEQQLFRGTSYILNMKFAVTDLCVADDPNPIHRLPINSGPFDYNLSLIIPDLEKSNTFHGEIRVTVTIFRDSFNISLHSQGLEINKTATTLTTKTLMNNTITYKPTEHTYDHETNILSLHFKRQLFRGTSYILNMKFAGNFSQPDLFGLGGGGFIKIPYTDEEEYKKYNRTLAATYFMPNKARRMFPCWDEPGINAIFYISVMHHQKYMALSNWPIREQYNVENDMKWTHFDRTNLVSAYLVGIVIVSDFDRVNNTDQSVNVWCRSSLTSSARFVQSIAERVTPLLEKYTDRTKGVPKIDHVMIPDYNTASMGDWGIIIY</sequence>
<evidence type="ECO:0000256" key="9">
    <source>
        <dbReference type="ARBA" id="ARBA00022692"/>
    </source>
</evidence>
<keyword evidence="9" id="KW-0812">Transmembrane</keyword>
<evidence type="ECO:0000256" key="8">
    <source>
        <dbReference type="ARBA" id="ARBA00022670"/>
    </source>
</evidence>
<evidence type="ECO:0000256" key="2">
    <source>
        <dbReference type="ARBA" id="ARBA00004141"/>
    </source>
</evidence>
<dbReference type="SUPFAM" id="SSF63737">
    <property type="entry name" value="Leukotriene A4 hydrolase N-terminal domain"/>
    <property type="match status" value="2"/>
</dbReference>
<dbReference type="GO" id="GO:0042277">
    <property type="term" value="F:peptide binding"/>
    <property type="evidence" value="ECO:0007669"/>
    <property type="project" value="TreeGrafter"/>
</dbReference>
<dbReference type="SUPFAM" id="SSF55486">
    <property type="entry name" value="Metalloproteases ('zincins'), catalytic domain"/>
    <property type="match status" value="2"/>
</dbReference>
<dbReference type="GO" id="GO:0070006">
    <property type="term" value="F:metalloaminopeptidase activity"/>
    <property type="evidence" value="ECO:0007669"/>
    <property type="project" value="TreeGrafter"/>
</dbReference>
<evidence type="ECO:0000256" key="6">
    <source>
        <dbReference type="ARBA" id="ARBA00010940"/>
    </source>
</evidence>
<dbReference type="Pfam" id="PF17900">
    <property type="entry name" value="Peptidase_M1_N"/>
    <property type="match status" value="2"/>
</dbReference>
<comment type="cofactor">
    <cofactor evidence="1">
        <name>Zn(2+)</name>
        <dbReference type="ChEBI" id="CHEBI:29105"/>
    </cofactor>
</comment>
<dbReference type="Gene3D" id="6.10.250.540">
    <property type="match status" value="1"/>
</dbReference>
<dbReference type="PANTHER" id="PTHR11533">
    <property type="entry name" value="PROTEASE M1 ZINC METALLOPROTEASE"/>
    <property type="match status" value="1"/>
</dbReference>
<evidence type="ECO:0000256" key="10">
    <source>
        <dbReference type="ARBA" id="ARBA00022723"/>
    </source>
</evidence>
<proteinExistence type="inferred from homology"/>
<evidence type="ECO:0000256" key="5">
    <source>
        <dbReference type="ARBA" id="ARBA00010136"/>
    </source>
</evidence>
<comment type="caution">
    <text evidence="23">The sequence shown here is derived from an EMBL/GenBank/DDBJ whole genome shotgun (WGS) entry which is preliminary data.</text>
</comment>
<feature type="non-terminal residue" evidence="23">
    <location>
        <position position="1588"/>
    </location>
</feature>
<dbReference type="GO" id="GO:0043171">
    <property type="term" value="P:peptide catabolic process"/>
    <property type="evidence" value="ECO:0007669"/>
    <property type="project" value="TreeGrafter"/>
</dbReference>
<dbReference type="InterPro" id="IPR036390">
    <property type="entry name" value="WH_DNA-bd_sf"/>
</dbReference>
<dbReference type="InterPro" id="IPR003316">
    <property type="entry name" value="E2F_WHTH_DNA-bd_dom"/>
</dbReference>
<organism evidence="23 24">
    <name type="scientific">Temnothorax longispinosus</name>
    <dbReference type="NCBI Taxonomy" id="300112"/>
    <lineage>
        <taxon>Eukaryota</taxon>
        <taxon>Metazoa</taxon>
        <taxon>Ecdysozoa</taxon>
        <taxon>Arthropoda</taxon>
        <taxon>Hexapoda</taxon>
        <taxon>Insecta</taxon>
        <taxon>Pterygota</taxon>
        <taxon>Neoptera</taxon>
        <taxon>Endopterygota</taxon>
        <taxon>Hymenoptera</taxon>
        <taxon>Apocrita</taxon>
        <taxon>Aculeata</taxon>
        <taxon>Formicoidea</taxon>
        <taxon>Formicidae</taxon>
        <taxon>Myrmicinae</taxon>
        <taxon>Temnothorax</taxon>
    </lineage>
</organism>
<dbReference type="GO" id="GO:0006508">
    <property type="term" value="P:proteolysis"/>
    <property type="evidence" value="ECO:0007669"/>
    <property type="project" value="UniProtKB-KW"/>
</dbReference>
<keyword evidence="24" id="KW-1185">Reference proteome</keyword>
<dbReference type="InterPro" id="IPR042097">
    <property type="entry name" value="Aminopeptidase_N-like_N_sf"/>
</dbReference>
<keyword evidence="19" id="KW-0449">Lipoprotein</keyword>
<dbReference type="InterPro" id="IPR014782">
    <property type="entry name" value="Peptidase_M1_dom"/>
</dbReference>
<dbReference type="GO" id="GO:0005737">
    <property type="term" value="C:cytoplasm"/>
    <property type="evidence" value="ECO:0007669"/>
    <property type="project" value="TreeGrafter"/>
</dbReference>
<dbReference type="Gene3D" id="3.30.2010.30">
    <property type="match status" value="1"/>
</dbReference>
<evidence type="ECO:0000256" key="12">
    <source>
        <dbReference type="ARBA" id="ARBA00022833"/>
    </source>
</evidence>
<keyword evidence="12" id="KW-0862">Zinc</keyword>
<evidence type="ECO:0000256" key="1">
    <source>
        <dbReference type="ARBA" id="ARBA00001947"/>
    </source>
</evidence>
<dbReference type="Pfam" id="PF02319">
    <property type="entry name" value="WHD_E2F_TDP"/>
    <property type="match status" value="1"/>
</dbReference>
<dbReference type="InterPro" id="IPR036388">
    <property type="entry name" value="WH-like_DNA-bd_sf"/>
</dbReference>
<dbReference type="GO" id="GO:0006355">
    <property type="term" value="P:regulation of DNA-templated transcription"/>
    <property type="evidence" value="ECO:0007669"/>
    <property type="project" value="InterPro"/>
</dbReference>
<dbReference type="GO" id="GO:0005615">
    <property type="term" value="C:extracellular space"/>
    <property type="evidence" value="ECO:0007669"/>
    <property type="project" value="TreeGrafter"/>
</dbReference>
<evidence type="ECO:0000256" key="14">
    <source>
        <dbReference type="ARBA" id="ARBA00023015"/>
    </source>
</evidence>
<feature type="compositionally biased region" description="Basic and acidic residues" evidence="21">
    <location>
        <begin position="224"/>
        <end position="245"/>
    </location>
</feature>
<dbReference type="Gene3D" id="1.10.390.10">
    <property type="entry name" value="Neutral Protease Domain 2"/>
    <property type="match status" value="2"/>
</dbReference>
<dbReference type="GO" id="GO:0003677">
    <property type="term" value="F:DNA binding"/>
    <property type="evidence" value="ECO:0007669"/>
    <property type="project" value="UniProtKB-KW"/>
</dbReference>
<dbReference type="InterPro" id="IPR001930">
    <property type="entry name" value="Peptidase_M1"/>
</dbReference>
<evidence type="ECO:0000256" key="3">
    <source>
        <dbReference type="ARBA" id="ARBA00004609"/>
    </source>
</evidence>
<dbReference type="InterPro" id="IPR050344">
    <property type="entry name" value="Peptidase_M1_aminopeptidases"/>
</dbReference>
<evidence type="ECO:0000256" key="17">
    <source>
        <dbReference type="ARBA" id="ARBA00023136"/>
    </source>
</evidence>
<dbReference type="Pfam" id="PF04117">
    <property type="entry name" value="Mpv17_PMP22"/>
    <property type="match status" value="1"/>
</dbReference>
<dbReference type="Gene3D" id="1.25.50.20">
    <property type="match status" value="1"/>
</dbReference>
<keyword evidence="7" id="KW-0336">GPI-anchor</keyword>
<gene>
    <name evidence="23" type="ORF">DBV15_10460</name>
</gene>
<dbReference type="InterPro" id="IPR032198">
    <property type="entry name" value="E2F_CC-MB"/>
</dbReference>
<evidence type="ECO:0000313" key="23">
    <source>
        <dbReference type="EMBL" id="TGZ36965.1"/>
    </source>
</evidence>
<keyword evidence="16 20" id="KW-0238">DNA-binding</keyword>
<dbReference type="SUPFAM" id="SSF46785">
    <property type="entry name" value="Winged helix' DNA-binding domain"/>
    <property type="match status" value="1"/>
</dbReference>
<keyword evidence="15" id="KW-0482">Metalloprotease</keyword>
<dbReference type="CDD" id="cd14660">
    <property type="entry name" value="E2F_DD"/>
    <property type="match status" value="1"/>
</dbReference>
<feature type="domain" description="E2F/DP family winged-helix DNA-binding" evidence="22">
    <location>
        <begin position="14"/>
        <end position="93"/>
    </location>
</feature>
<keyword evidence="17" id="KW-0472">Membrane</keyword>
<comment type="similarity">
    <text evidence="4">Belongs to the peroxisomal membrane protein PXMP2/4 family.</text>
</comment>
<dbReference type="GO" id="GO:0005634">
    <property type="term" value="C:nucleus"/>
    <property type="evidence" value="ECO:0007669"/>
    <property type="project" value="UniProtKB-SubCell"/>
</dbReference>
<evidence type="ECO:0000256" key="7">
    <source>
        <dbReference type="ARBA" id="ARBA00022622"/>
    </source>
</evidence>
<dbReference type="Pfam" id="PF11838">
    <property type="entry name" value="ERAP1_C"/>
    <property type="match status" value="1"/>
</dbReference>
<dbReference type="GO" id="GO:0004230">
    <property type="term" value="F:glutamyl aminopeptidase activity"/>
    <property type="evidence" value="ECO:0007669"/>
    <property type="project" value="UniProtKB-EC"/>
</dbReference>
<dbReference type="PANTHER" id="PTHR11533:SF290">
    <property type="entry name" value="AMINOPEPTIDASE"/>
    <property type="match status" value="1"/>
</dbReference>
<accession>A0A4S2JL86</accession>
<dbReference type="Proteomes" id="UP000310200">
    <property type="component" value="Unassembled WGS sequence"/>
</dbReference>